<evidence type="ECO:0000313" key="14">
    <source>
        <dbReference type="Proteomes" id="UP000886523"/>
    </source>
</evidence>
<dbReference type="GO" id="GO:0016740">
    <property type="term" value="F:transferase activity"/>
    <property type="evidence" value="ECO:0007669"/>
    <property type="project" value="UniProtKB-KW"/>
</dbReference>
<dbReference type="GO" id="GO:0008270">
    <property type="term" value="F:zinc ion binding"/>
    <property type="evidence" value="ECO:0007669"/>
    <property type="project" value="UniProtKB-KW"/>
</dbReference>
<reference evidence="13" key="1">
    <citation type="journal article" date="2020" name="Nat. Commun.">
        <title>Large-scale genome sequencing of mycorrhizal fungi provides insights into the early evolution of symbiotic traits.</title>
        <authorList>
            <person name="Miyauchi S."/>
            <person name="Kiss E."/>
            <person name="Kuo A."/>
            <person name="Drula E."/>
            <person name="Kohler A."/>
            <person name="Sanchez-Garcia M."/>
            <person name="Morin E."/>
            <person name="Andreopoulos B."/>
            <person name="Barry K.W."/>
            <person name="Bonito G."/>
            <person name="Buee M."/>
            <person name="Carver A."/>
            <person name="Chen C."/>
            <person name="Cichocki N."/>
            <person name="Clum A."/>
            <person name="Culley D."/>
            <person name="Crous P.W."/>
            <person name="Fauchery L."/>
            <person name="Girlanda M."/>
            <person name="Hayes R.D."/>
            <person name="Keri Z."/>
            <person name="LaButti K."/>
            <person name="Lipzen A."/>
            <person name="Lombard V."/>
            <person name="Magnuson J."/>
            <person name="Maillard F."/>
            <person name="Murat C."/>
            <person name="Nolan M."/>
            <person name="Ohm R.A."/>
            <person name="Pangilinan J."/>
            <person name="Pereira M.F."/>
            <person name="Perotto S."/>
            <person name="Peter M."/>
            <person name="Pfister S."/>
            <person name="Riley R."/>
            <person name="Sitrit Y."/>
            <person name="Stielow J.B."/>
            <person name="Szollosi G."/>
            <person name="Zifcakova L."/>
            <person name="Stursova M."/>
            <person name="Spatafora J.W."/>
            <person name="Tedersoo L."/>
            <person name="Vaario L.M."/>
            <person name="Yamada A."/>
            <person name="Yan M."/>
            <person name="Wang P."/>
            <person name="Xu J."/>
            <person name="Bruns T."/>
            <person name="Baldrian P."/>
            <person name="Vilgalys R."/>
            <person name="Dunand C."/>
            <person name="Henrissat B."/>
            <person name="Grigoriev I.V."/>
            <person name="Hibbett D."/>
            <person name="Nagy L.G."/>
            <person name="Martin F.M."/>
        </authorList>
    </citation>
    <scope>NUCLEOTIDE SEQUENCE</scope>
    <source>
        <strain evidence="13">UP504</strain>
    </source>
</reference>
<proteinExistence type="predicted"/>
<gene>
    <name evidence="13" type="ORF">BS47DRAFT_1290909</name>
</gene>
<dbReference type="PROSITE" id="PS50089">
    <property type="entry name" value="ZF_RING_2"/>
    <property type="match status" value="1"/>
</dbReference>
<evidence type="ECO:0000256" key="1">
    <source>
        <dbReference type="ARBA" id="ARBA00004167"/>
    </source>
</evidence>
<keyword evidence="9" id="KW-1133">Transmembrane helix</keyword>
<keyword evidence="3" id="KW-0808">Transferase</keyword>
<name>A0A9P6B528_9AGAM</name>
<dbReference type="Gene3D" id="3.30.40.10">
    <property type="entry name" value="Zinc/RING finger domain, C3HC4 (zinc finger)"/>
    <property type="match status" value="1"/>
</dbReference>
<dbReference type="Proteomes" id="UP000886523">
    <property type="component" value="Unassembled WGS sequence"/>
</dbReference>
<keyword evidence="8" id="KW-0862">Zinc</keyword>
<keyword evidence="4" id="KW-0812">Transmembrane</keyword>
<protein>
    <recommendedName>
        <fullName evidence="12">RING-type domain-containing protein</fullName>
    </recommendedName>
</protein>
<evidence type="ECO:0000256" key="8">
    <source>
        <dbReference type="ARBA" id="ARBA00022833"/>
    </source>
</evidence>
<evidence type="ECO:0000256" key="9">
    <source>
        <dbReference type="ARBA" id="ARBA00022989"/>
    </source>
</evidence>
<dbReference type="Pfam" id="PF13639">
    <property type="entry name" value="zf-RING_2"/>
    <property type="match status" value="1"/>
</dbReference>
<dbReference type="GO" id="GO:0016020">
    <property type="term" value="C:membrane"/>
    <property type="evidence" value="ECO:0007669"/>
    <property type="project" value="UniProtKB-SubCell"/>
</dbReference>
<dbReference type="InterPro" id="IPR013083">
    <property type="entry name" value="Znf_RING/FYVE/PHD"/>
</dbReference>
<keyword evidence="14" id="KW-1185">Reference proteome</keyword>
<evidence type="ECO:0000256" key="5">
    <source>
        <dbReference type="ARBA" id="ARBA00022723"/>
    </source>
</evidence>
<evidence type="ECO:0000256" key="6">
    <source>
        <dbReference type="ARBA" id="ARBA00022771"/>
    </source>
</evidence>
<keyword evidence="5" id="KW-0479">Metal-binding</keyword>
<dbReference type="PANTHER" id="PTHR45768">
    <property type="entry name" value="E3 UBIQUITIN-PROTEIN LIGASE RNF13-LIKE"/>
    <property type="match status" value="1"/>
</dbReference>
<evidence type="ECO:0000256" key="4">
    <source>
        <dbReference type="ARBA" id="ARBA00022692"/>
    </source>
</evidence>
<keyword evidence="6 11" id="KW-0863">Zinc-finger</keyword>
<evidence type="ECO:0000259" key="12">
    <source>
        <dbReference type="PROSITE" id="PS50089"/>
    </source>
</evidence>
<comment type="caution">
    <text evidence="13">The sequence shown here is derived from an EMBL/GenBank/DDBJ whole genome shotgun (WGS) entry which is preliminary data.</text>
</comment>
<evidence type="ECO:0000256" key="10">
    <source>
        <dbReference type="ARBA" id="ARBA00023136"/>
    </source>
</evidence>
<evidence type="ECO:0000256" key="3">
    <source>
        <dbReference type="ARBA" id="ARBA00022679"/>
    </source>
</evidence>
<evidence type="ECO:0000313" key="13">
    <source>
        <dbReference type="EMBL" id="KAF9517452.1"/>
    </source>
</evidence>
<dbReference type="OrthoDB" id="8062037at2759"/>
<keyword evidence="10" id="KW-0472">Membrane</keyword>
<evidence type="ECO:0000256" key="7">
    <source>
        <dbReference type="ARBA" id="ARBA00022786"/>
    </source>
</evidence>
<dbReference type="InterPro" id="IPR001841">
    <property type="entry name" value="Znf_RING"/>
</dbReference>
<comment type="pathway">
    <text evidence="2">Protein modification; protein ubiquitination.</text>
</comment>
<comment type="subcellular location">
    <subcellularLocation>
        <location evidence="1">Membrane</location>
        <topology evidence="1">Single-pass membrane protein</topology>
    </subcellularLocation>
</comment>
<dbReference type="SUPFAM" id="SSF57850">
    <property type="entry name" value="RING/U-box"/>
    <property type="match status" value="1"/>
</dbReference>
<accession>A0A9P6B528</accession>
<evidence type="ECO:0000256" key="11">
    <source>
        <dbReference type="PROSITE-ProRule" id="PRU00175"/>
    </source>
</evidence>
<dbReference type="PANTHER" id="PTHR45768:SF18">
    <property type="entry name" value="RING-H2 FINGER PROTEIN ATL47-RELATED"/>
    <property type="match status" value="1"/>
</dbReference>
<feature type="domain" description="RING-type" evidence="12">
    <location>
        <begin position="41"/>
        <end position="82"/>
    </location>
</feature>
<organism evidence="13 14">
    <name type="scientific">Hydnum rufescens UP504</name>
    <dbReference type="NCBI Taxonomy" id="1448309"/>
    <lineage>
        <taxon>Eukaryota</taxon>
        <taxon>Fungi</taxon>
        <taxon>Dikarya</taxon>
        <taxon>Basidiomycota</taxon>
        <taxon>Agaricomycotina</taxon>
        <taxon>Agaricomycetes</taxon>
        <taxon>Cantharellales</taxon>
        <taxon>Hydnaceae</taxon>
        <taxon>Hydnum</taxon>
    </lineage>
</organism>
<dbReference type="AlphaFoldDB" id="A0A9P6B528"/>
<dbReference type="EMBL" id="MU128931">
    <property type="protein sequence ID" value="KAF9517452.1"/>
    <property type="molecule type" value="Genomic_DNA"/>
</dbReference>
<keyword evidence="7" id="KW-0833">Ubl conjugation pathway</keyword>
<dbReference type="SMART" id="SM00184">
    <property type="entry name" value="RING"/>
    <property type="match status" value="1"/>
</dbReference>
<sequence length="88" mass="10147">MKASAIENLPVARIEVERRRKTKDGRTKLKLSLMGVVVDRCVVCLFQFKKLELGVLLPCRHSFHPKCVHPWLRQNMTCPSCRTSIIQT</sequence>
<evidence type="ECO:0000256" key="2">
    <source>
        <dbReference type="ARBA" id="ARBA00004906"/>
    </source>
</evidence>